<dbReference type="RefSeq" id="WP_116517588.1">
    <property type="nucleotide sequence ID" value="NZ_JACCEX010000001.1"/>
</dbReference>
<dbReference type="GO" id="GO:0008681">
    <property type="term" value="F:2-octaprenyl-6-methoxyphenol hydroxylase activity"/>
    <property type="evidence" value="ECO:0007669"/>
    <property type="project" value="TreeGrafter"/>
</dbReference>
<evidence type="ECO:0000256" key="2">
    <source>
        <dbReference type="ARBA" id="ARBA00004749"/>
    </source>
</evidence>
<evidence type="ECO:0000313" key="9">
    <source>
        <dbReference type="EMBL" id="PVY68486.1"/>
    </source>
</evidence>
<dbReference type="Gene3D" id="3.30.9.10">
    <property type="entry name" value="D-Amino Acid Oxidase, subunit A, domain 2"/>
    <property type="match status" value="1"/>
</dbReference>
<name>A0A2U1CRH7_9BURK</name>
<sequence length="389" mass="41736">METPEFDIVISGAGPVGSALALLLARAAPDPRRIALLGRGLSSGALSDPHAADVDPRMLAMNHGSRALLEPLGAWPARSASITTVHVSQRGRLGRTLITHEELGVPRLGSVVAYPDLQQSLLEALRQSGVSMFEAATQDDKLGARPTQWLAADGHALAGRLRVRSDGSPPGGLRRSYDQHAVLATIHAQRPKPGWAYERFTNQGPLAMLPHPAGQGRYSLVWCNAPERAQQLGQMDETRFAQALQQAFGDRLGELGLAGSRHVFPLALNAGPLLIDARTLAIGNAAQTLHPVAGQGLNLGLRDAAQLVQSLGGWLHRPAQDPAALLQAFARKRRPDRWVTSAVTDFLPRVFATRIPLVEHACGLSLMAMDASRVLRTPLARHLLEGLRT</sequence>
<reference evidence="9 10" key="1">
    <citation type="submission" date="2018-04" db="EMBL/GenBank/DDBJ databases">
        <title>Genomic Encyclopedia of Type Strains, Phase IV (KMG-IV): sequencing the most valuable type-strain genomes for metagenomic binning, comparative biology and taxonomic classification.</title>
        <authorList>
            <person name="Goeker M."/>
        </authorList>
    </citation>
    <scope>NUCLEOTIDE SEQUENCE [LARGE SCALE GENOMIC DNA]</scope>
    <source>
        <strain evidence="9 10">DSM 10065</strain>
    </source>
</reference>
<dbReference type="NCBIfam" id="TIGR01988">
    <property type="entry name" value="Ubi-OHases"/>
    <property type="match status" value="1"/>
</dbReference>
<dbReference type="PRINTS" id="PR00420">
    <property type="entry name" value="RNGMNOXGNASE"/>
</dbReference>
<evidence type="ECO:0000256" key="3">
    <source>
        <dbReference type="ARBA" id="ARBA00005349"/>
    </source>
</evidence>
<dbReference type="InterPro" id="IPR051205">
    <property type="entry name" value="UbiH/COQ6_monooxygenase"/>
</dbReference>
<dbReference type="UniPathway" id="UPA00232"/>
<evidence type="ECO:0000256" key="6">
    <source>
        <dbReference type="ARBA" id="ARBA00023002"/>
    </source>
</evidence>
<comment type="cofactor">
    <cofactor evidence="1">
        <name>FAD</name>
        <dbReference type="ChEBI" id="CHEBI:57692"/>
    </cofactor>
</comment>
<dbReference type="PANTHER" id="PTHR43876:SF8">
    <property type="entry name" value="2-OCTAPRENYL-6-METHOXYPHENOL HYDROXYLASE"/>
    <property type="match status" value="1"/>
</dbReference>
<evidence type="ECO:0000256" key="7">
    <source>
        <dbReference type="ARBA" id="ARBA00023033"/>
    </source>
</evidence>
<dbReference type="OrthoDB" id="9769565at2"/>
<dbReference type="AlphaFoldDB" id="A0A2U1CRH7"/>
<dbReference type="PROSITE" id="PS01304">
    <property type="entry name" value="UBIH"/>
    <property type="match status" value="1"/>
</dbReference>
<evidence type="ECO:0000259" key="8">
    <source>
        <dbReference type="Pfam" id="PF01494"/>
    </source>
</evidence>
<keyword evidence="4" id="KW-0285">Flavoprotein</keyword>
<comment type="similarity">
    <text evidence="3">Belongs to the UbiH/COQ6 family.</text>
</comment>
<dbReference type="GO" id="GO:0006744">
    <property type="term" value="P:ubiquinone biosynthetic process"/>
    <property type="evidence" value="ECO:0007669"/>
    <property type="project" value="UniProtKB-UniPathway"/>
</dbReference>
<accession>A0A2U1CRH7</accession>
<evidence type="ECO:0000256" key="1">
    <source>
        <dbReference type="ARBA" id="ARBA00001974"/>
    </source>
</evidence>
<comment type="caution">
    <text evidence="9">The sequence shown here is derived from an EMBL/GenBank/DDBJ whole genome shotgun (WGS) entry which is preliminary data.</text>
</comment>
<protein>
    <submittedName>
        <fullName evidence="9">2-octaprenyl-6-methoxyphenol hydroxylase</fullName>
    </submittedName>
</protein>
<dbReference type="Proteomes" id="UP000246145">
    <property type="component" value="Unassembled WGS sequence"/>
</dbReference>
<feature type="domain" description="FAD-binding" evidence="8">
    <location>
        <begin position="6"/>
        <end position="336"/>
    </location>
</feature>
<dbReference type="InterPro" id="IPR010971">
    <property type="entry name" value="UbiH/COQ6"/>
</dbReference>
<dbReference type="STRING" id="1231391.GCA_000308195_03467"/>
<dbReference type="GO" id="GO:0071949">
    <property type="term" value="F:FAD binding"/>
    <property type="evidence" value="ECO:0007669"/>
    <property type="project" value="InterPro"/>
</dbReference>
<organism evidence="9 10">
    <name type="scientific">Pusillimonas noertemannii</name>
    <dbReference type="NCBI Taxonomy" id="305977"/>
    <lineage>
        <taxon>Bacteria</taxon>
        <taxon>Pseudomonadati</taxon>
        <taxon>Pseudomonadota</taxon>
        <taxon>Betaproteobacteria</taxon>
        <taxon>Burkholderiales</taxon>
        <taxon>Alcaligenaceae</taxon>
        <taxon>Pusillimonas</taxon>
    </lineage>
</organism>
<keyword evidence="6" id="KW-0560">Oxidoreductase</keyword>
<evidence type="ECO:0000313" key="10">
    <source>
        <dbReference type="Proteomes" id="UP000246145"/>
    </source>
</evidence>
<dbReference type="SUPFAM" id="SSF51905">
    <property type="entry name" value="FAD/NAD(P)-binding domain"/>
    <property type="match status" value="1"/>
</dbReference>
<comment type="pathway">
    <text evidence="2">Cofactor biosynthesis; ubiquinone biosynthesis.</text>
</comment>
<keyword evidence="7" id="KW-0503">Monooxygenase</keyword>
<dbReference type="PANTHER" id="PTHR43876">
    <property type="entry name" value="UBIQUINONE BIOSYNTHESIS MONOOXYGENASE COQ6, MITOCHONDRIAL"/>
    <property type="match status" value="1"/>
</dbReference>
<dbReference type="InterPro" id="IPR002938">
    <property type="entry name" value="FAD-bd"/>
</dbReference>
<proteinExistence type="inferred from homology"/>
<dbReference type="Pfam" id="PF01494">
    <property type="entry name" value="FAD_binding_3"/>
    <property type="match status" value="1"/>
</dbReference>
<keyword evidence="5" id="KW-0274">FAD</keyword>
<dbReference type="InterPro" id="IPR018168">
    <property type="entry name" value="Ubi_Hdrlase_CS"/>
</dbReference>
<dbReference type="InterPro" id="IPR036188">
    <property type="entry name" value="FAD/NAD-bd_sf"/>
</dbReference>
<gene>
    <name evidence="9" type="ORF">C7440_0888</name>
</gene>
<evidence type="ECO:0000256" key="5">
    <source>
        <dbReference type="ARBA" id="ARBA00022827"/>
    </source>
</evidence>
<dbReference type="Gene3D" id="3.50.50.60">
    <property type="entry name" value="FAD/NAD(P)-binding domain"/>
    <property type="match status" value="2"/>
</dbReference>
<dbReference type="EMBL" id="QEKO01000001">
    <property type="protein sequence ID" value="PVY68486.1"/>
    <property type="molecule type" value="Genomic_DNA"/>
</dbReference>
<evidence type="ECO:0000256" key="4">
    <source>
        <dbReference type="ARBA" id="ARBA00022630"/>
    </source>
</evidence>
<keyword evidence="10" id="KW-1185">Reference proteome</keyword>